<feature type="signal peptide" evidence="1">
    <location>
        <begin position="1"/>
        <end position="26"/>
    </location>
</feature>
<dbReference type="AlphaFoldDB" id="A0A538SDB2"/>
<protein>
    <recommendedName>
        <fullName evidence="4">DUF5666 domain-containing protein</fullName>
    </recommendedName>
</protein>
<comment type="caution">
    <text evidence="2">The sequence shown here is derived from an EMBL/GenBank/DDBJ whole genome shotgun (WGS) entry which is preliminary data.</text>
</comment>
<evidence type="ECO:0000256" key="1">
    <source>
        <dbReference type="SAM" id="SignalP"/>
    </source>
</evidence>
<gene>
    <name evidence="2" type="ORF">E6K73_10220</name>
</gene>
<reference evidence="2 3" key="1">
    <citation type="journal article" date="2019" name="Nat. Microbiol.">
        <title>Mediterranean grassland soil C-N compound turnover is dependent on rainfall and depth, and is mediated by genomically divergent microorganisms.</title>
        <authorList>
            <person name="Diamond S."/>
            <person name="Andeer P.F."/>
            <person name="Li Z."/>
            <person name="Crits-Christoph A."/>
            <person name="Burstein D."/>
            <person name="Anantharaman K."/>
            <person name="Lane K.R."/>
            <person name="Thomas B.C."/>
            <person name="Pan C."/>
            <person name="Northen T.R."/>
            <person name="Banfield J.F."/>
        </authorList>
    </citation>
    <scope>NUCLEOTIDE SEQUENCE [LARGE SCALE GENOMIC DNA]</scope>
    <source>
        <strain evidence="2">WS_3</strain>
    </source>
</reference>
<sequence length="185" mass="19848">MRVPAIVSRFTLASALLATMAIPARATTLMREGLDQLTAENELVVQGRVLDTNSHWNDGHTLIFTDVKVRPSQVLKGRQEGDVTFTVLGGTVGDVTTLIIGGAELLPGSDYVLFLSHADLPGAANRLTVRDHAQGAFNVDKGRAFSEAFGDPLLPDGEGRIDVPGGEDGLPIEELTRQVRAHQNR</sequence>
<accession>A0A538SDB2</accession>
<evidence type="ECO:0008006" key="4">
    <source>
        <dbReference type="Google" id="ProtNLM"/>
    </source>
</evidence>
<evidence type="ECO:0000313" key="3">
    <source>
        <dbReference type="Proteomes" id="UP000320184"/>
    </source>
</evidence>
<dbReference type="Proteomes" id="UP000320184">
    <property type="component" value="Unassembled WGS sequence"/>
</dbReference>
<proteinExistence type="predicted"/>
<keyword evidence="1" id="KW-0732">Signal</keyword>
<organism evidence="2 3">
    <name type="scientific">Eiseniibacteriota bacterium</name>
    <dbReference type="NCBI Taxonomy" id="2212470"/>
    <lineage>
        <taxon>Bacteria</taxon>
        <taxon>Candidatus Eiseniibacteriota</taxon>
    </lineage>
</organism>
<evidence type="ECO:0000313" key="2">
    <source>
        <dbReference type="EMBL" id="TMQ49352.1"/>
    </source>
</evidence>
<dbReference type="EMBL" id="VBOT01000124">
    <property type="protein sequence ID" value="TMQ49352.1"/>
    <property type="molecule type" value="Genomic_DNA"/>
</dbReference>
<name>A0A538SDB2_UNCEI</name>
<feature type="chain" id="PRO_5022019896" description="DUF5666 domain-containing protein" evidence="1">
    <location>
        <begin position="27"/>
        <end position="185"/>
    </location>
</feature>